<protein>
    <recommendedName>
        <fullName evidence="2">Retrotransposon gag domain-containing protein</fullName>
    </recommendedName>
</protein>
<evidence type="ECO:0000259" key="2">
    <source>
        <dbReference type="Pfam" id="PF03732"/>
    </source>
</evidence>
<feature type="domain" description="Retrotransposon gag" evidence="2">
    <location>
        <begin position="245"/>
        <end position="328"/>
    </location>
</feature>
<organism evidence="3 4">
    <name type="scientific">Ficus carica</name>
    <name type="common">Common fig</name>
    <dbReference type="NCBI Taxonomy" id="3494"/>
    <lineage>
        <taxon>Eukaryota</taxon>
        <taxon>Viridiplantae</taxon>
        <taxon>Streptophyta</taxon>
        <taxon>Embryophyta</taxon>
        <taxon>Tracheophyta</taxon>
        <taxon>Spermatophyta</taxon>
        <taxon>Magnoliopsida</taxon>
        <taxon>eudicotyledons</taxon>
        <taxon>Gunneridae</taxon>
        <taxon>Pentapetalae</taxon>
        <taxon>rosids</taxon>
        <taxon>fabids</taxon>
        <taxon>Rosales</taxon>
        <taxon>Moraceae</taxon>
        <taxon>Ficeae</taxon>
        <taxon>Ficus</taxon>
    </lineage>
</organism>
<accession>A0AA87ZUH2</accession>
<evidence type="ECO:0000256" key="1">
    <source>
        <dbReference type="SAM" id="MobiDB-lite"/>
    </source>
</evidence>
<dbReference type="Proteomes" id="UP001187192">
    <property type="component" value="Unassembled WGS sequence"/>
</dbReference>
<feature type="region of interest" description="Disordered" evidence="1">
    <location>
        <begin position="76"/>
        <end position="161"/>
    </location>
</feature>
<dbReference type="PANTHER" id="PTHR33223:SF6">
    <property type="entry name" value="CCHC-TYPE DOMAIN-CONTAINING PROTEIN"/>
    <property type="match status" value="1"/>
</dbReference>
<evidence type="ECO:0000313" key="4">
    <source>
        <dbReference type="Proteomes" id="UP001187192"/>
    </source>
</evidence>
<sequence>MEVEISIRLNRISLTRLDPTIRLFPGNHVTRPEFSTLLSQLPPPATAHITSPSFTTCPDWGYTYWHRQQLTLVSPIPNQGHVASPTESTPTRPLGLVGQLQNLSPAADRRSDRTNRESLRRQQRDEDPGRVRLRSRHTQATRSVAAEPLATTRHDPDHHRRETVNVRGSTTSVFDRLGRPGTSRQWFRDHSIDKPVKEEKGNQNRLDHLQRQLDQLMGQQYGREQVGAVDPPFTPAIMASPYPASAARQWYRRLVPESINSFKQLADAFAAAFLGSKTIKMETSYVFGIKQDESEPLKEYLDRFDKAVVQIKSCSDNTLIQAFREGVKDRRLVWTLAYDVPPTFAHLRGIAWKHAEADEYVRGRGMAA</sequence>
<comment type="caution">
    <text evidence="3">The sequence shown here is derived from an EMBL/GenBank/DDBJ whole genome shotgun (WGS) entry which is preliminary data.</text>
</comment>
<dbReference type="PANTHER" id="PTHR33223">
    <property type="entry name" value="CCHC-TYPE DOMAIN-CONTAINING PROTEIN"/>
    <property type="match status" value="1"/>
</dbReference>
<reference evidence="3" key="1">
    <citation type="submission" date="2023-07" db="EMBL/GenBank/DDBJ databases">
        <title>draft genome sequence of fig (Ficus carica).</title>
        <authorList>
            <person name="Takahashi T."/>
            <person name="Nishimura K."/>
        </authorList>
    </citation>
    <scope>NUCLEOTIDE SEQUENCE</scope>
</reference>
<dbReference type="InterPro" id="IPR005162">
    <property type="entry name" value="Retrotrans_gag_dom"/>
</dbReference>
<gene>
    <name evidence="3" type="ORF">TIFTF001_044803</name>
</gene>
<dbReference type="EMBL" id="BTGU01003526">
    <property type="protein sequence ID" value="GMN33508.1"/>
    <property type="molecule type" value="Genomic_DNA"/>
</dbReference>
<dbReference type="AlphaFoldDB" id="A0AA87ZUH2"/>
<keyword evidence="4" id="KW-1185">Reference proteome</keyword>
<proteinExistence type="predicted"/>
<dbReference type="Pfam" id="PF03732">
    <property type="entry name" value="Retrotrans_gag"/>
    <property type="match status" value="1"/>
</dbReference>
<evidence type="ECO:0000313" key="3">
    <source>
        <dbReference type="EMBL" id="GMN33508.1"/>
    </source>
</evidence>
<feature type="compositionally biased region" description="Basic and acidic residues" evidence="1">
    <location>
        <begin position="107"/>
        <end position="130"/>
    </location>
</feature>
<feature type="compositionally biased region" description="Basic and acidic residues" evidence="1">
    <location>
        <begin position="152"/>
        <end position="161"/>
    </location>
</feature>
<name>A0AA87ZUH2_FICCA</name>